<evidence type="ECO:0000313" key="2">
    <source>
        <dbReference type="EnsemblMetazoa" id="HelroP182200"/>
    </source>
</evidence>
<sequence length="137" mass="16493">MHLSQSTLRKLNKKKALALNANKIKKRLRRLPMAKETKRKKTWSDPKRNNAGFKCNDLVWLYNLRRRKRQCPAKLSRNWKNRYKRYSAKFSKNWKGRYKITNKINSVIYRTYDPGKKWTMMEVVQLNGSSLSTEIKK</sequence>
<dbReference type="EnsemblMetazoa" id="HelroT182200">
    <property type="protein sequence ID" value="HelroP182200"/>
    <property type="gene ID" value="HelroG182200"/>
</dbReference>
<gene>
    <name evidence="2" type="primary">20208420</name>
    <name evidence="1" type="ORF">HELRODRAFT_182200</name>
</gene>
<reference evidence="2" key="3">
    <citation type="submission" date="2015-06" db="UniProtKB">
        <authorList>
            <consortium name="EnsemblMetazoa"/>
        </authorList>
    </citation>
    <scope>IDENTIFICATION</scope>
</reference>
<dbReference type="GeneID" id="20208420"/>
<organism evidence="2 3">
    <name type="scientific">Helobdella robusta</name>
    <name type="common">Californian leech</name>
    <dbReference type="NCBI Taxonomy" id="6412"/>
    <lineage>
        <taxon>Eukaryota</taxon>
        <taxon>Metazoa</taxon>
        <taxon>Spiralia</taxon>
        <taxon>Lophotrochozoa</taxon>
        <taxon>Annelida</taxon>
        <taxon>Clitellata</taxon>
        <taxon>Hirudinea</taxon>
        <taxon>Rhynchobdellida</taxon>
        <taxon>Glossiphoniidae</taxon>
        <taxon>Helobdella</taxon>
    </lineage>
</organism>
<proteinExistence type="predicted"/>
<protein>
    <submittedName>
        <fullName evidence="1 2">Uncharacterized protein</fullName>
    </submittedName>
</protein>
<dbReference type="EMBL" id="KB097717">
    <property type="protein sequence ID" value="ESN91125.1"/>
    <property type="molecule type" value="Genomic_DNA"/>
</dbReference>
<name>T1FHX1_HELRO</name>
<dbReference type="AlphaFoldDB" id="T1FHX1"/>
<accession>T1FHX1</accession>
<dbReference type="KEGG" id="hro:HELRODRAFT_182200"/>
<dbReference type="OrthoDB" id="7553636at2759"/>
<dbReference type="Proteomes" id="UP000015101">
    <property type="component" value="Unassembled WGS sequence"/>
</dbReference>
<dbReference type="RefSeq" id="XP_009030754.1">
    <property type="nucleotide sequence ID" value="XM_009032506.1"/>
</dbReference>
<reference evidence="3" key="1">
    <citation type="submission" date="2012-12" db="EMBL/GenBank/DDBJ databases">
        <authorList>
            <person name="Hellsten U."/>
            <person name="Grimwood J."/>
            <person name="Chapman J.A."/>
            <person name="Shapiro H."/>
            <person name="Aerts A."/>
            <person name="Otillar R.P."/>
            <person name="Terry A.Y."/>
            <person name="Boore J.L."/>
            <person name="Simakov O."/>
            <person name="Marletaz F."/>
            <person name="Cho S.-J."/>
            <person name="Edsinger-Gonzales E."/>
            <person name="Havlak P."/>
            <person name="Kuo D.-H."/>
            <person name="Larsson T."/>
            <person name="Lv J."/>
            <person name="Arendt D."/>
            <person name="Savage R."/>
            <person name="Osoegawa K."/>
            <person name="de Jong P."/>
            <person name="Lindberg D.R."/>
            <person name="Seaver E.C."/>
            <person name="Weisblat D.A."/>
            <person name="Putnam N.H."/>
            <person name="Grigoriev I.V."/>
            <person name="Rokhsar D.S."/>
        </authorList>
    </citation>
    <scope>NUCLEOTIDE SEQUENCE</scope>
</reference>
<dbReference type="HOGENOM" id="CLU_154823_0_0_1"/>
<dbReference type="EMBL" id="AMQM01008030">
    <property type="status" value="NOT_ANNOTATED_CDS"/>
    <property type="molecule type" value="Genomic_DNA"/>
</dbReference>
<reference evidence="1 3" key="2">
    <citation type="journal article" date="2013" name="Nature">
        <title>Insights into bilaterian evolution from three spiralian genomes.</title>
        <authorList>
            <person name="Simakov O."/>
            <person name="Marletaz F."/>
            <person name="Cho S.J."/>
            <person name="Edsinger-Gonzales E."/>
            <person name="Havlak P."/>
            <person name="Hellsten U."/>
            <person name="Kuo D.H."/>
            <person name="Larsson T."/>
            <person name="Lv J."/>
            <person name="Arendt D."/>
            <person name="Savage R."/>
            <person name="Osoegawa K."/>
            <person name="de Jong P."/>
            <person name="Grimwood J."/>
            <person name="Chapman J.A."/>
            <person name="Shapiro H."/>
            <person name="Aerts A."/>
            <person name="Otillar R.P."/>
            <person name="Terry A.Y."/>
            <person name="Boore J.L."/>
            <person name="Grigoriev I.V."/>
            <person name="Lindberg D.R."/>
            <person name="Seaver E.C."/>
            <person name="Weisblat D.A."/>
            <person name="Putnam N.H."/>
            <person name="Rokhsar D.S."/>
        </authorList>
    </citation>
    <scope>NUCLEOTIDE SEQUENCE</scope>
</reference>
<evidence type="ECO:0000313" key="3">
    <source>
        <dbReference type="Proteomes" id="UP000015101"/>
    </source>
</evidence>
<dbReference type="CTD" id="20208420"/>
<dbReference type="InParanoid" id="T1FHX1"/>
<evidence type="ECO:0000313" key="1">
    <source>
        <dbReference type="EMBL" id="ESN91125.1"/>
    </source>
</evidence>
<keyword evidence="3" id="KW-1185">Reference proteome</keyword>